<protein>
    <submittedName>
        <fullName evidence="1">Uncharacterized protein</fullName>
    </submittedName>
</protein>
<gene>
    <name evidence="1" type="ORF">C1C98_22410</name>
</gene>
<reference evidence="1 2" key="1">
    <citation type="submission" date="2018-01" db="EMBL/GenBank/DDBJ databases">
        <title>Tropical forage species Digitaria eriantha prevents oxidative stress under low temperature conditions by the incorporation of polyhydroxybutyrate-producing endophytic bacteria.</title>
        <authorList>
            <person name="Stritzler M."/>
            <person name="Ayub N."/>
        </authorList>
    </citation>
    <scope>NUCLEOTIDE SEQUENCE [LARGE SCALE GENOMIC DNA]</scope>
    <source>
        <strain evidence="1 2">FR1</strain>
    </source>
</reference>
<organism evidence="1 2">
    <name type="scientific">Pseudomonas ogarae (strain DSM 112162 / CECT 30235 / F113)</name>
    <dbReference type="NCBI Taxonomy" id="1114970"/>
    <lineage>
        <taxon>Bacteria</taxon>
        <taxon>Pseudomonadati</taxon>
        <taxon>Pseudomonadota</taxon>
        <taxon>Gammaproteobacteria</taxon>
        <taxon>Pseudomonadales</taxon>
        <taxon>Pseudomonadaceae</taxon>
        <taxon>Pseudomonas</taxon>
    </lineage>
</organism>
<evidence type="ECO:0000313" key="2">
    <source>
        <dbReference type="Proteomes" id="UP000235315"/>
    </source>
</evidence>
<dbReference type="EMBL" id="CP025738">
    <property type="protein sequence ID" value="AUO48016.1"/>
    <property type="molecule type" value="Genomic_DNA"/>
</dbReference>
<evidence type="ECO:0000313" key="1">
    <source>
        <dbReference type="EMBL" id="AUO48016.1"/>
    </source>
</evidence>
<name>A0ABM6R3G5_PSEO1</name>
<accession>A0ABM6R3G5</accession>
<keyword evidence="2" id="KW-1185">Reference proteome</keyword>
<sequence length="83" mass="8652">MLARRPSSRPGSPGCTPHQICGNHQICGSKACSRGGLTADLALPVVHPSDLLWEQSLLAIAVLTVRPLSRAGSLPQAFPAPTD</sequence>
<dbReference type="Proteomes" id="UP000235315">
    <property type="component" value="Chromosome"/>
</dbReference>
<proteinExistence type="predicted"/>